<keyword evidence="4" id="KW-0325">Glycoprotein</keyword>
<evidence type="ECO:0000256" key="4">
    <source>
        <dbReference type="ARBA" id="ARBA00023180"/>
    </source>
</evidence>
<evidence type="ECO:0000256" key="2">
    <source>
        <dbReference type="ARBA" id="ARBA00022737"/>
    </source>
</evidence>
<sequence length="104" mass="11837">NGCLSCFCMGVTQTCQSTTWNRAQISLPFAQSASDVVLSDMMQQKTVSQGLTVDRQTRELVFRGFNNIDRSIRYWSLPQQFLGDKLTSYGGHLRFTIRHRAGRD</sequence>
<organism evidence="6">
    <name type="scientific">Arion vulgaris</name>
    <dbReference type="NCBI Taxonomy" id="1028688"/>
    <lineage>
        <taxon>Eukaryota</taxon>
        <taxon>Metazoa</taxon>
        <taxon>Spiralia</taxon>
        <taxon>Lophotrochozoa</taxon>
        <taxon>Mollusca</taxon>
        <taxon>Gastropoda</taxon>
        <taxon>Heterobranchia</taxon>
        <taxon>Euthyneura</taxon>
        <taxon>Panpulmonata</taxon>
        <taxon>Eupulmonata</taxon>
        <taxon>Stylommatophora</taxon>
        <taxon>Helicina</taxon>
        <taxon>Arionoidea</taxon>
        <taxon>Arionidae</taxon>
        <taxon>Arion</taxon>
    </lineage>
</organism>
<accession>A0A0B7AT77</accession>
<dbReference type="AlphaFoldDB" id="A0A0B7AT77"/>
<name>A0A0B7AT77_9EUPU</name>
<keyword evidence="1" id="KW-0732">Signal</keyword>
<gene>
    <name evidence="6" type="primary">ORF140397</name>
</gene>
<feature type="non-terminal residue" evidence="6">
    <location>
        <position position="104"/>
    </location>
</feature>
<evidence type="ECO:0000259" key="5">
    <source>
        <dbReference type="PROSITE" id="PS51115"/>
    </source>
</evidence>
<dbReference type="PROSITE" id="PS51115">
    <property type="entry name" value="LAMININ_IVA"/>
    <property type="match status" value="1"/>
</dbReference>
<dbReference type="EMBL" id="HACG01037188">
    <property type="protein sequence ID" value="CEK84053.1"/>
    <property type="molecule type" value="Transcribed_RNA"/>
</dbReference>
<proteinExistence type="predicted"/>
<evidence type="ECO:0000313" key="6">
    <source>
        <dbReference type="EMBL" id="CEK84053.1"/>
    </source>
</evidence>
<protein>
    <recommendedName>
        <fullName evidence="5">Laminin IV type A domain-containing protein</fullName>
    </recommendedName>
</protein>
<reference evidence="6" key="1">
    <citation type="submission" date="2014-12" db="EMBL/GenBank/DDBJ databases">
        <title>Insight into the proteome of Arion vulgaris.</title>
        <authorList>
            <person name="Aradska J."/>
            <person name="Bulat T."/>
            <person name="Smidak R."/>
            <person name="Sarate P."/>
            <person name="Gangsoo J."/>
            <person name="Sialana F."/>
            <person name="Bilban M."/>
            <person name="Lubec G."/>
        </authorList>
    </citation>
    <scope>NUCLEOTIDE SEQUENCE</scope>
    <source>
        <tissue evidence="6">Skin</tissue>
    </source>
</reference>
<feature type="non-terminal residue" evidence="6">
    <location>
        <position position="1"/>
    </location>
</feature>
<dbReference type="Pfam" id="PF00052">
    <property type="entry name" value="Laminin_B"/>
    <property type="match status" value="1"/>
</dbReference>
<evidence type="ECO:0000256" key="1">
    <source>
        <dbReference type="ARBA" id="ARBA00022729"/>
    </source>
</evidence>
<evidence type="ECO:0000256" key="3">
    <source>
        <dbReference type="ARBA" id="ARBA00023157"/>
    </source>
</evidence>
<feature type="domain" description="Laminin IV type A" evidence="5">
    <location>
        <begin position="31"/>
        <end position="104"/>
    </location>
</feature>
<dbReference type="InterPro" id="IPR000034">
    <property type="entry name" value="Laminin_IV"/>
</dbReference>
<keyword evidence="3" id="KW-1015">Disulfide bond</keyword>
<keyword evidence="2" id="KW-0677">Repeat</keyword>